<sequence length="427" mass="43415">MALVAGVDSSTQSCKVVVVDAATGRIERQGRASHPNGTEADPAAWWDALQTAIAEAGGLDDVAAWAIGGQQHGMVVLDEAGEVIRPALLWNDTRSAGAAADLISEFGADALAARTGLVPVASFTITKLRWLRDNEPAHAARVAAVALPHDWLTWRLRGFGPSNPDLSELVTDRSDASGTGYWGENGYDRELLVAALGHDAVLPRVLEAGESVRDAAGRTVGGGAGDNAGAALGLGAQPGDAVVSIGTSGTVFAVSGERVIDPSGTVAGFASADGHWLPLVATINASRVLEAIRGLLGVDHAGLSALALSADPGAGGLRLEPYFEGERTPNLPDATATLSGMTLASTTRENLARAAVEGMLGGLAYGMQTLRELGVPLHRALLIGGGAQSEAVQRIAPDVLGIPVEVPAPAEYVALGAARQAAGVLAG</sequence>
<dbReference type="InterPro" id="IPR018484">
    <property type="entry name" value="FGGY_N"/>
</dbReference>
<dbReference type="HAMAP" id="MF_02220">
    <property type="entry name" value="XylB"/>
    <property type="match status" value="1"/>
</dbReference>
<name>A0A4P6ENU5_9MICO</name>
<keyword evidence="6 8" id="KW-0067">ATP-binding</keyword>
<dbReference type="InterPro" id="IPR000577">
    <property type="entry name" value="Carb_kinase_FGGY"/>
</dbReference>
<dbReference type="KEGG" id="mprt:ET475_05985"/>
<evidence type="ECO:0000256" key="2">
    <source>
        <dbReference type="ARBA" id="ARBA00022629"/>
    </source>
</evidence>
<proteinExistence type="inferred from homology"/>
<dbReference type="InterPro" id="IPR018485">
    <property type="entry name" value="FGGY_C"/>
</dbReference>
<dbReference type="PROSITE" id="PS00445">
    <property type="entry name" value="FGGY_KINASES_2"/>
    <property type="match status" value="1"/>
</dbReference>
<accession>A0A4P6ENU5</accession>
<dbReference type="InterPro" id="IPR018483">
    <property type="entry name" value="Carb_kinase_FGGY_CS"/>
</dbReference>
<dbReference type="InterPro" id="IPR050406">
    <property type="entry name" value="FGGY_Carb_Kinase"/>
</dbReference>
<evidence type="ECO:0000256" key="8">
    <source>
        <dbReference type="HAMAP-Rule" id="MF_02220"/>
    </source>
</evidence>
<feature type="domain" description="Carbohydrate kinase FGGY N-terminal" evidence="11">
    <location>
        <begin position="4"/>
        <end position="213"/>
    </location>
</feature>
<evidence type="ECO:0000256" key="10">
    <source>
        <dbReference type="RuleBase" id="RU364073"/>
    </source>
</evidence>
<dbReference type="PROSITE" id="PS00933">
    <property type="entry name" value="FGGY_KINASES_1"/>
    <property type="match status" value="1"/>
</dbReference>
<dbReference type="PANTHER" id="PTHR43095">
    <property type="entry name" value="SUGAR KINASE"/>
    <property type="match status" value="1"/>
</dbReference>
<dbReference type="Gene3D" id="3.30.420.40">
    <property type="match status" value="2"/>
</dbReference>
<evidence type="ECO:0000259" key="12">
    <source>
        <dbReference type="Pfam" id="PF02782"/>
    </source>
</evidence>
<dbReference type="GO" id="GO:0042732">
    <property type="term" value="P:D-xylose metabolic process"/>
    <property type="evidence" value="ECO:0007669"/>
    <property type="project" value="UniProtKB-KW"/>
</dbReference>
<dbReference type="InterPro" id="IPR006000">
    <property type="entry name" value="Xylulokinase"/>
</dbReference>
<feature type="site" description="Important for activity" evidence="8">
    <location>
        <position position="8"/>
    </location>
</feature>
<dbReference type="GO" id="GO:0005524">
    <property type="term" value="F:ATP binding"/>
    <property type="evidence" value="ECO:0007669"/>
    <property type="project" value="UniProtKB-UniRule"/>
</dbReference>
<dbReference type="GO" id="GO:0004856">
    <property type="term" value="F:D-xylulokinase activity"/>
    <property type="evidence" value="ECO:0007669"/>
    <property type="project" value="UniProtKB-UniRule"/>
</dbReference>
<keyword evidence="14" id="KW-1185">Reference proteome</keyword>
<feature type="binding site" evidence="8">
    <location>
        <begin position="71"/>
        <end position="72"/>
    </location>
    <ligand>
        <name>substrate</name>
    </ligand>
</feature>
<comment type="catalytic activity">
    <reaction evidence="8 10">
        <text>D-xylulose + ATP = D-xylulose 5-phosphate + ADP + H(+)</text>
        <dbReference type="Rhea" id="RHEA:10964"/>
        <dbReference type="ChEBI" id="CHEBI:15378"/>
        <dbReference type="ChEBI" id="CHEBI:17140"/>
        <dbReference type="ChEBI" id="CHEBI:30616"/>
        <dbReference type="ChEBI" id="CHEBI:57737"/>
        <dbReference type="ChEBI" id="CHEBI:456216"/>
        <dbReference type="EC" id="2.7.1.17"/>
    </reaction>
</comment>
<evidence type="ECO:0000256" key="1">
    <source>
        <dbReference type="ARBA" id="ARBA00009156"/>
    </source>
</evidence>
<dbReference type="EC" id="2.7.1.17" evidence="8 10"/>
<organism evidence="13 14">
    <name type="scientific">Microbacterium protaetiae</name>
    <dbReference type="NCBI Taxonomy" id="2509458"/>
    <lineage>
        <taxon>Bacteria</taxon>
        <taxon>Bacillati</taxon>
        <taxon>Actinomycetota</taxon>
        <taxon>Actinomycetes</taxon>
        <taxon>Micrococcales</taxon>
        <taxon>Microbacteriaceae</taxon>
        <taxon>Microbacterium</taxon>
    </lineage>
</organism>
<dbReference type="CDD" id="cd07809">
    <property type="entry name" value="ASKHA_NBD_FGGY_BaXK-like"/>
    <property type="match status" value="1"/>
</dbReference>
<dbReference type="Proteomes" id="UP000293995">
    <property type="component" value="Chromosome"/>
</dbReference>
<keyword evidence="4 8" id="KW-0547">Nucleotide-binding</keyword>
<evidence type="ECO:0000256" key="4">
    <source>
        <dbReference type="ARBA" id="ARBA00022741"/>
    </source>
</evidence>
<keyword evidence="5 8" id="KW-0418">Kinase</keyword>
<dbReference type="GO" id="GO:0005998">
    <property type="term" value="P:xylulose catabolic process"/>
    <property type="evidence" value="ECO:0007669"/>
    <property type="project" value="UniProtKB-UniRule"/>
</dbReference>
<dbReference type="SUPFAM" id="SSF53067">
    <property type="entry name" value="Actin-like ATPase domain"/>
    <property type="match status" value="2"/>
</dbReference>
<evidence type="ECO:0000259" key="11">
    <source>
        <dbReference type="Pfam" id="PF00370"/>
    </source>
</evidence>
<evidence type="ECO:0000256" key="9">
    <source>
        <dbReference type="RuleBase" id="RU003733"/>
    </source>
</evidence>
<dbReference type="InterPro" id="IPR043129">
    <property type="entry name" value="ATPase_NBD"/>
</dbReference>
<reference evidence="13 14" key="1">
    <citation type="submission" date="2019-01" db="EMBL/GenBank/DDBJ databases">
        <title>Genome sequencing of strain DFW100M-13.</title>
        <authorList>
            <person name="Heo J."/>
            <person name="Kim S.-J."/>
            <person name="Kim J.-S."/>
            <person name="Hong S.-B."/>
            <person name="Kwon S.-W."/>
        </authorList>
    </citation>
    <scope>NUCLEOTIDE SEQUENCE [LARGE SCALE GENOMIC DNA]</scope>
    <source>
        <strain evidence="13 14">DFW100M-13</strain>
    </source>
</reference>
<dbReference type="Pfam" id="PF02782">
    <property type="entry name" value="FGGY_C"/>
    <property type="match status" value="1"/>
</dbReference>
<evidence type="ECO:0000313" key="13">
    <source>
        <dbReference type="EMBL" id="QAY59578.1"/>
    </source>
</evidence>
<evidence type="ECO:0000313" key="14">
    <source>
        <dbReference type="Proteomes" id="UP000293995"/>
    </source>
</evidence>
<feature type="active site" description="Proton acceptor" evidence="8">
    <location>
        <position position="226"/>
    </location>
</feature>
<dbReference type="NCBIfam" id="TIGR01312">
    <property type="entry name" value="XylB"/>
    <property type="match status" value="1"/>
</dbReference>
<keyword evidence="2 8" id="KW-0859">Xylose metabolism</keyword>
<dbReference type="EMBL" id="CP035494">
    <property type="protein sequence ID" value="QAY59578.1"/>
    <property type="molecule type" value="Genomic_DNA"/>
</dbReference>
<evidence type="ECO:0000256" key="3">
    <source>
        <dbReference type="ARBA" id="ARBA00022679"/>
    </source>
</evidence>
<dbReference type="OrthoDB" id="9805576at2"/>
<feature type="domain" description="Carbohydrate kinase FGGY C-terminal" evidence="12">
    <location>
        <begin position="241"/>
        <end position="422"/>
    </location>
</feature>
<comment type="similarity">
    <text evidence="1 8 9">Belongs to the FGGY kinase family.</text>
</comment>
<gene>
    <name evidence="8 10 13" type="primary">xylB</name>
    <name evidence="13" type="ORF">ET475_05985</name>
</gene>
<dbReference type="PIRSF" id="PIRSF000538">
    <property type="entry name" value="GlpK"/>
    <property type="match status" value="1"/>
</dbReference>
<dbReference type="RefSeq" id="WP_129387177.1">
    <property type="nucleotide sequence ID" value="NZ_CP035494.1"/>
</dbReference>
<keyword evidence="7 8" id="KW-0119">Carbohydrate metabolism</keyword>
<dbReference type="Pfam" id="PF00370">
    <property type="entry name" value="FGGY_N"/>
    <property type="match status" value="1"/>
</dbReference>
<dbReference type="AlphaFoldDB" id="A0A4P6ENU5"/>
<comment type="function">
    <text evidence="8">Catalyzes the phosphorylation of D-xylulose to D-xylulose 5-phosphate.</text>
</comment>
<protein>
    <recommendedName>
        <fullName evidence="8 10">Xylulose kinase</fullName>
        <shortName evidence="8 10">Xylulokinase</shortName>
        <ecNumber evidence="8 10">2.7.1.17</ecNumber>
    </recommendedName>
</protein>
<evidence type="ECO:0000256" key="6">
    <source>
        <dbReference type="ARBA" id="ARBA00022840"/>
    </source>
</evidence>
<keyword evidence="3 8" id="KW-0808">Transferase</keyword>
<dbReference type="PANTHER" id="PTHR43095:SF5">
    <property type="entry name" value="XYLULOSE KINASE"/>
    <property type="match status" value="1"/>
</dbReference>
<evidence type="ECO:0000256" key="7">
    <source>
        <dbReference type="ARBA" id="ARBA00023277"/>
    </source>
</evidence>
<evidence type="ECO:0000256" key="5">
    <source>
        <dbReference type="ARBA" id="ARBA00022777"/>
    </source>
</evidence>